<dbReference type="Proteomes" id="UP000294980">
    <property type="component" value="Unassembled WGS sequence"/>
</dbReference>
<proteinExistence type="predicted"/>
<evidence type="ECO:0000259" key="1">
    <source>
        <dbReference type="Pfam" id="PF03050"/>
    </source>
</evidence>
<feature type="domain" description="Transposase IS66 central" evidence="1">
    <location>
        <begin position="1"/>
        <end position="67"/>
    </location>
</feature>
<reference evidence="2 3" key="1">
    <citation type="submission" date="2019-03" db="EMBL/GenBank/DDBJ databases">
        <title>Genomic Encyclopedia of Type Strains, Phase IV (KMG-IV): sequencing the most valuable type-strain genomes for metagenomic binning, comparative biology and taxonomic classification.</title>
        <authorList>
            <person name="Goeker M."/>
        </authorList>
    </citation>
    <scope>NUCLEOTIDE SEQUENCE [LARGE SCALE GENOMIC DNA]</scope>
    <source>
        <strain evidence="2 3">DSM 23344</strain>
    </source>
</reference>
<dbReference type="OrthoDB" id="9800877at2"/>
<accession>A0A4R2L6M2</accession>
<dbReference type="EMBL" id="SLWX01000001">
    <property type="protein sequence ID" value="TCO78308.1"/>
    <property type="molecule type" value="Genomic_DNA"/>
</dbReference>
<protein>
    <submittedName>
        <fullName evidence="2">Transposase IS66 family protein</fullName>
    </submittedName>
</protein>
<evidence type="ECO:0000313" key="3">
    <source>
        <dbReference type="Proteomes" id="UP000294980"/>
    </source>
</evidence>
<dbReference type="Pfam" id="PF03050">
    <property type="entry name" value="DDE_Tnp_IS66"/>
    <property type="match status" value="1"/>
</dbReference>
<dbReference type="AlphaFoldDB" id="A0A4R2L6M2"/>
<organism evidence="2 3">
    <name type="scientific">Chromatocurvus halotolerans</name>
    <dbReference type="NCBI Taxonomy" id="1132028"/>
    <lineage>
        <taxon>Bacteria</taxon>
        <taxon>Pseudomonadati</taxon>
        <taxon>Pseudomonadota</taxon>
        <taxon>Gammaproteobacteria</taxon>
        <taxon>Cellvibrionales</taxon>
        <taxon>Halieaceae</taxon>
        <taxon>Chromatocurvus</taxon>
    </lineage>
</organism>
<comment type="caution">
    <text evidence="2">The sequence shown here is derived from an EMBL/GenBank/DDBJ whole genome shotgun (WGS) entry which is preliminary data.</text>
</comment>
<evidence type="ECO:0000313" key="2">
    <source>
        <dbReference type="EMBL" id="TCO78308.1"/>
    </source>
</evidence>
<sequence>MQPLINLMRDHLLAYDVLQMDETTVQVLKEAGKTAQSRSYLWLQRRGPPGESVVLFDYDPSRSQAVPM</sequence>
<dbReference type="InterPro" id="IPR004291">
    <property type="entry name" value="Transposase_IS66_central"/>
</dbReference>
<gene>
    <name evidence="2" type="ORF">EV688_101121</name>
</gene>
<name>A0A4R2L6M2_9GAMM</name>
<keyword evidence="3" id="KW-1185">Reference proteome</keyword>